<evidence type="ECO:0000313" key="6">
    <source>
        <dbReference type="EMBL" id="TPE49930.1"/>
    </source>
</evidence>
<dbReference type="Gene3D" id="3.40.50.2300">
    <property type="match status" value="2"/>
</dbReference>
<dbReference type="InterPro" id="IPR028082">
    <property type="entry name" value="Peripla_BP_I"/>
</dbReference>
<protein>
    <submittedName>
        <fullName evidence="6">Penicillin-binding protein activator</fullName>
    </submittedName>
</protein>
<dbReference type="SUPFAM" id="SSF53822">
    <property type="entry name" value="Periplasmic binding protein-like I"/>
    <property type="match status" value="1"/>
</dbReference>
<sequence>MLSTRISRRGLGLRALAGAAALAVISACAPTKPIASGETGISVDPNQTVKVALLAPLGSGDPGKERIGTNLVNAAKLAQADLTNASIDLVVYPDSGTSAGGAAAARQAVDEGAKIIIGPLFSTATAGAEPVARAAGITVLSLSNNPDVAGGNVYILGNTFANSADQIVAFAQSRGLNSFGVVYPSGIEGEAARAAAEAAVQRRGGLLVASQAYDLSVEGINSVAPAAAGRLQSAGANAIILTDGPTGGLGLIAKGLRDGGLSQDYAQFLGMQRWDVSAEAVGDPALQGGAFVAPDPSYAGAFVGRYQNTYGEAPHELASLAFDGVAAVGALISEARSSGGEPFDPGRITQSSGFAGASGPFRLLPDGTIQRNLAIMTVQNGTASLAQGAARSFDSLGN</sequence>
<dbReference type="EMBL" id="VFRP01000012">
    <property type="protein sequence ID" value="TPE49930.1"/>
    <property type="molecule type" value="Genomic_DNA"/>
</dbReference>
<evidence type="ECO:0000256" key="3">
    <source>
        <dbReference type="ARBA" id="ARBA00022970"/>
    </source>
</evidence>
<organism evidence="6 7">
    <name type="scientific">Amaricoccus solimangrovi</name>
    <dbReference type="NCBI Taxonomy" id="2589815"/>
    <lineage>
        <taxon>Bacteria</taxon>
        <taxon>Pseudomonadati</taxon>
        <taxon>Pseudomonadota</taxon>
        <taxon>Alphaproteobacteria</taxon>
        <taxon>Rhodobacterales</taxon>
        <taxon>Paracoccaceae</taxon>
        <taxon>Amaricoccus</taxon>
    </lineage>
</organism>
<feature type="signal peptide" evidence="4">
    <location>
        <begin position="1"/>
        <end position="29"/>
    </location>
</feature>
<evidence type="ECO:0000256" key="4">
    <source>
        <dbReference type="SAM" id="SignalP"/>
    </source>
</evidence>
<accession>A0A501WNL3</accession>
<dbReference type="PANTHER" id="PTHR30483:SF6">
    <property type="entry name" value="PERIPLASMIC BINDING PROTEIN OF ABC TRANSPORTER FOR NATURAL AMINO ACIDS"/>
    <property type="match status" value="1"/>
</dbReference>
<keyword evidence="3" id="KW-0029">Amino-acid transport</keyword>
<reference evidence="6 7" key="1">
    <citation type="submission" date="2019-06" db="EMBL/GenBank/DDBJ databases">
        <title>A novel bacterium of genus Amaricoccus, isolated from marine sediment.</title>
        <authorList>
            <person name="Huang H."/>
            <person name="Mo K."/>
            <person name="Hu Y."/>
        </authorList>
    </citation>
    <scope>NUCLEOTIDE SEQUENCE [LARGE SCALE GENOMIC DNA]</scope>
    <source>
        <strain evidence="6 7">HB172011</strain>
    </source>
</reference>
<evidence type="ECO:0000256" key="2">
    <source>
        <dbReference type="ARBA" id="ARBA00022729"/>
    </source>
</evidence>
<comment type="caution">
    <text evidence="6">The sequence shown here is derived from an EMBL/GenBank/DDBJ whole genome shotgun (WGS) entry which is preliminary data.</text>
</comment>
<dbReference type="InterPro" id="IPR028081">
    <property type="entry name" value="Leu-bd"/>
</dbReference>
<dbReference type="CDD" id="cd06339">
    <property type="entry name" value="PBP1_YraM_LppC_lipoprotein-like"/>
    <property type="match status" value="1"/>
</dbReference>
<proteinExistence type="inferred from homology"/>
<dbReference type="GO" id="GO:0006865">
    <property type="term" value="P:amino acid transport"/>
    <property type="evidence" value="ECO:0007669"/>
    <property type="project" value="UniProtKB-KW"/>
</dbReference>
<keyword evidence="3" id="KW-0813">Transport</keyword>
<dbReference type="OrthoDB" id="7210494at2"/>
<keyword evidence="7" id="KW-1185">Reference proteome</keyword>
<feature type="domain" description="Leucine-binding protein" evidence="5">
    <location>
        <begin position="48"/>
        <end position="381"/>
    </location>
</feature>
<evidence type="ECO:0000256" key="1">
    <source>
        <dbReference type="ARBA" id="ARBA00010062"/>
    </source>
</evidence>
<dbReference type="Proteomes" id="UP000319255">
    <property type="component" value="Unassembled WGS sequence"/>
</dbReference>
<dbReference type="InterPro" id="IPR006311">
    <property type="entry name" value="TAT_signal"/>
</dbReference>
<name>A0A501WNL3_9RHOB</name>
<gene>
    <name evidence="6" type="ORF">FJM51_13280</name>
</gene>
<dbReference type="Pfam" id="PF13458">
    <property type="entry name" value="Peripla_BP_6"/>
    <property type="match status" value="1"/>
</dbReference>
<evidence type="ECO:0000313" key="7">
    <source>
        <dbReference type="Proteomes" id="UP000319255"/>
    </source>
</evidence>
<feature type="chain" id="PRO_5021365345" evidence="4">
    <location>
        <begin position="30"/>
        <end position="398"/>
    </location>
</feature>
<comment type="similarity">
    <text evidence="1">Belongs to the leucine-binding protein family.</text>
</comment>
<dbReference type="PROSITE" id="PS51318">
    <property type="entry name" value="TAT"/>
    <property type="match status" value="1"/>
</dbReference>
<dbReference type="AlphaFoldDB" id="A0A501WNL3"/>
<keyword evidence="2 4" id="KW-0732">Signal</keyword>
<dbReference type="RefSeq" id="WP_140454628.1">
    <property type="nucleotide sequence ID" value="NZ_VFRP01000012.1"/>
</dbReference>
<dbReference type="PROSITE" id="PS51257">
    <property type="entry name" value="PROKAR_LIPOPROTEIN"/>
    <property type="match status" value="1"/>
</dbReference>
<dbReference type="PANTHER" id="PTHR30483">
    <property type="entry name" value="LEUCINE-SPECIFIC-BINDING PROTEIN"/>
    <property type="match status" value="1"/>
</dbReference>
<dbReference type="InterPro" id="IPR051010">
    <property type="entry name" value="BCAA_transport"/>
</dbReference>
<evidence type="ECO:0000259" key="5">
    <source>
        <dbReference type="Pfam" id="PF13458"/>
    </source>
</evidence>